<proteinExistence type="inferred from homology"/>
<keyword evidence="4" id="KW-0051">Antiviral defense</keyword>
<name>A0A1A9F4L7_9GAMM</name>
<protein>
    <recommendedName>
        <fullName evidence="5">CRISPR type III-B/RAMP module-associated protein Cmr5</fullName>
    </recommendedName>
</protein>
<evidence type="ECO:0000256" key="1">
    <source>
        <dbReference type="ARBA" id="ARBA00004496"/>
    </source>
</evidence>
<dbReference type="InterPro" id="IPR023101">
    <property type="entry name" value="AF1862-like_dom_sf"/>
</dbReference>
<dbReference type="SUPFAM" id="SSF158568">
    <property type="entry name" value="AF1862-like"/>
    <property type="match status" value="1"/>
</dbReference>
<dbReference type="STRING" id="1821621.A8C75_06740"/>
<sequence>MSPRKSVETASRQQTIAQQRAGFALKKVLAVTPDKETANRFKAYANSLPAMIQTNGIGQALAFAKMKGNGRGPEASAWLALYKAVSEWLTTGERGIWPAQQDVMEAIVAGDQYQYQRAHAEAQALLSWIKQFARAEIAGDSHE</sequence>
<reference evidence="6 7" key="2">
    <citation type="journal article" date="2018" name="Int. J. Syst. Evol. Microbiol.">
        <title>Marinobacterium aestuarii sp. nov., a benzene-degrading marine bacterium isolated from estuary sediment.</title>
        <authorList>
            <person name="Bae S.S."/>
            <person name="Jung J."/>
            <person name="Chung D."/>
            <person name="Baek K."/>
        </authorList>
    </citation>
    <scope>NUCLEOTIDE SEQUENCE [LARGE SCALE GENOMIC DNA]</scope>
    <source>
        <strain evidence="6 7">ST58-10</strain>
    </source>
</reference>
<evidence type="ECO:0000313" key="7">
    <source>
        <dbReference type="Proteomes" id="UP000078070"/>
    </source>
</evidence>
<dbReference type="GO" id="GO:0051607">
    <property type="term" value="P:defense response to virus"/>
    <property type="evidence" value="ECO:0007669"/>
    <property type="project" value="UniProtKB-KW"/>
</dbReference>
<comment type="subcellular location">
    <subcellularLocation>
        <location evidence="1">Cytoplasm</location>
    </subcellularLocation>
</comment>
<dbReference type="Gene3D" id="1.10.520.30">
    <property type="entry name" value="AF1862-like domain"/>
    <property type="match status" value="1"/>
</dbReference>
<evidence type="ECO:0000256" key="2">
    <source>
        <dbReference type="ARBA" id="ARBA00006161"/>
    </source>
</evidence>
<evidence type="ECO:0000256" key="5">
    <source>
        <dbReference type="ARBA" id="ARBA00030001"/>
    </source>
</evidence>
<gene>
    <name evidence="6" type="ORF">A8C75_06740</name>
</gene>
<dbReference type="Pfam" id="PF09701">
    <property type="entry name" value="Cas_Cmr5"/>
    <property type="match status" value="1"/>
</dbReference>
<evidence type="ECO:0000313" key="6">
    <source>
        <dbReference type="EMBL" id="ANG65135.1"/>
    </source>
</evidence>
<organism evidence="6 7">
    <name type="scientific">Marinobacterium aestuarii</name>
    <dbReference type="NCBI Taxonomy" id="1821621"/>
    <lineage>
        <taxon>Bacteria</taxon>
        <taxon>Pseudomonadati</taxon>
        <taxon>Pseudomonadota</taxon>
        <taxon>Gammaproteobacteria</taxon>
        <taxon>Oceanospirillales</taxon>
        <taxon>Oceanospirillaceae</taxon>
        <taxon>Marinobacterium</taxon>
    </lineage>
</organism>
<evidence type="ECO:0000256" key="4">
    <source>
        <dbReference type="ARBA" id="ARBA00023118"/>
    </source>
</evidence>
<comment type="similarity">
    <text evidence="2">Belongs to the CRISPR system Cmr5 family.</text>
</comment>
<evidence type="ECO:0000256" key="3">
    <source>
        <dbReference type="ARBA" id="ARBA00022490"/>
    </source>
</evidence>
<dbReference type="EMBL" id="CP015839">
    <property type="protein sequence ID" value="ANG65135.1"/>
    <property type="molecule type" value="Genomic_DNA"/>
</dbReference>
<accession>A0A1A9F4L7</accession>
<dbReference type="Proteomes" id="UP000078070">
    <property type="component" value="Chromosome"/>
</dbReference>
<dbReference type="AlphaFoldDB" id="A0A1A9F4L7"/>
<dbReference type="InterPro" id="IPR010160">
    <property type="entry name" value="CRISPR-assoc_prot_Cmr5"/>
</dbReference>
<keyword evidence="3" id="KW-0963">Cytoplasm</keyword>
<dbReference type="NCBIfam" id="TIGR01881">
    <property type="entry name" value="cas_Cmr5"/>
    <property type="match status" value="1"/>
</dbReference>
<keyword evidence="7" id="KW-1185">Reference proteome</keyword>
<dbReference type="KEGG" id="mars:A8C75_06740"/>
<reference evidence="7" key="1">
    <citation type="submission" date="2016-05" db="EMBL/GenBank/DDBJ databases">
        <authorList>
            <person name="Baek K."/>
            <person name="Yang S.-J."/>
        </authorList>
    </citation>
    <scope>NUCLEOTIDE SEQUENCE [LARGE SCALE GENOMIC DNA]</scope>
    <source>
        <strain evidence="7">ST58-10</strain>
    </source>
</reference>
<dbReference type="GO" id="GO:0005737">
    <property type="term" value="C:cytoplasm"/>
    <property type="evidence" value="ECO:0007669"/>
    <property type="project" value="UniProtKB-SubCell"/>
</dbReference>